<evidence type="ECO:0000313" key="1">
    <source>
        <dbReference type="EMBL" id="MET3569084.1"/>
    </source>
</evidence>
<keyword evidence="2" id="KW-1185">Reference proteome</keyword>
<accession>A0ABV2FSW0</accession>
<dbReference type="EMBL" id="JBEPLZ010000002">
    <property type="protein sequence ID" value="MET3569084.1"/>
    <property type="molecule type" value="Genomic_DNA"/>
</dbReference>
<comment type="caution">
    <text evidence="1">The sequence shown here is derived from an EMBL/GenBank/DDBJ whole genome shotgun (WGS) entry which is preliminary data.</text>
</comment>
<reference evidence="1 2" key="1">
    <citation type="submission" date="2024-06" db="EMBL/GenBank/DDBJ databases">
        <title>Genomic Encyclopedia of Type Strains, Phase IV (KMG-IV): sequencing the most valuable type-strain genomes for metagenomic binning, comparative biology and taxonomic classification.</title>
        <authorList>
            <person name="Goeker M."/>
        </authorList>
    </citation>
    <scope>NUCLEOTIDE SEQUENCE [LARGE SCALE GENOMIC DNA]</scope>
    <source>
        <strain evidence="1 2">DSM 19261</strain>
    </source>
</reference>
<dbReference type="Proteomes" id="UP001549200">
    <property type="component" value="Unassembled WGS sequence"/>
</dbReference>
<proteinExistence type="predicted"/>
<sequence length="62" mass="7171">MENGKKIKGCPSVCVKEEFLESQLKELGIEDMERLELVEKVERIIVNQEGGIEVYMKNGMWL</sequence>
<name>A0ABV2FSW0_9FIRM</name>
<protein>
    <submittedName>
        <fullName evidence="1">Uncharacterized protein</fullName>
    </submittedName>
</protein>
<organism evidence="1 2">
    <name type="scientific">Enterocloster citroniae</name>
    <dbReference type="NCBI Taxonomy" id="358743"/>
    <lineage>
        <taxon>Bacteria</taxon>
        <taxon>Bacillati</taxon>
        <taxon>Bacillota</taxon>
        <taxon>Clostridia</taxon>
        <taxon>Lachnospirales</taxon>
        <taxon>Lachnospiraceae</taxon>
        <taxon>Enterocloster</taxon>
    </lineage>
</organism>
<evidence type="ECO:0000313" key="2">
    <source>
        <dbReference type="Proteomes" id="UP001549200"/>
    </source>
</evidence>
<gene>
    <name evidence="1" type="ORF">ABID13_000703</name>
</gene>